<accession>A0A1D9QEI1</accession>
<dbReference type="InterPro" id="IPR051430">
    <property type="entry name" value="Fungal_TF_Env_Response"/>
</dbReference>
<evidence type="ECO:0000259" key="8">
    <source>
        <dbReference type="PROSITE" id="PS50048"/>
    </source>
</evidence>
<evidence type="ECO:0000256" key="7">
    <source>
        <dbReference type="SAM" id="MobiDB-lite"/>
    </source>
</evidence>
<dbReference type="SUPFAM" id="SSF57701">
    <property type="entry name" value="Zn2/Cys6 DNA-binding domain"/>
    <property type="match status" value="1"/>
</dbReference>
<dbReference type="GO" id="GO:0000981">
    <property type="term" value="F:DNA-binding transcription factor activity, RNA polymerase II-specific"/>
    <property type="evidence" value="ECO:0007669"/>
    <property type="project" value="InterPro"/>
</dbReference>
<dbReference type="Gene3D" id="4.10.240.10">
    <property type="entry name" value="Zn(2)-C6 fungal-type DNA-binding domain"/>
    <property type="match status" value="1"/>
</dbReference>
<feature type="domain" description="Zn(2)-C6 fungal-type" evidence="8">
    <location>
        <begin position="18"/>
        <end position="49"/>
    </location>
</feature>
<keyword evidence="5" id="KW-0804">Transcription</keyword>
<evidence type="ECO:0000256" key="4">
    <source>
        <dbReference type="ARBA" id="ARBA00023125"/>
    </source>
</evidence>
<dbReference type="GO" id="GO:0003677">
    <property type="term" value="F:DNA binding"/>
    <property type="evidence" value="ECO:0007669"/>
    <property type="project" value="UniProtKB-KW"/>
</dbReference>
<dbReference type="InterPro" id="IPR036864">
    <property type="entry name" value="Zn2-C6_fun-type_DNA-bd_sf"/>
</dbReference>
<evidence type="ECO:0000256" key="6">
    <source>
        <dbReference type="ARBA" id="ARBA00023242"/>
    </source>
</evidence>
<evidence type="ECO:0000313" key="9">
    <source>
        <dbReference type="EMBL" id="APA13321.1"/>
    </source>
</evidence>
<dbReference type="GO" id="GO:0008270">
    <property type="term" value="F:zinc ion binding"/>
    <property type="evidence" value="ECO:0007669"/>
    <property type="project" value="InterPro"/>
</dbReference>
<evidence type="ECO:0000256" key="2">
    <source>
        <dbReference type="ARBA" id="ARBA00022833"/>
    </source>
</evidence>
<dbReference type="EMBL" id="CP017824">
    <property type="protein sequence ID" value="APA13321.1"/>
    <property type="molecule type" value="Genomic_DNA"/>
</dbReference>
<proteinExistence type="predicted"/>
<dbReference type="Pfam" id="PF04082">
    <property type="entry name" value="Fungal_trans"/>
    <property type="match status" value="1"/>
</dbReference>
<gene>
    <name evidence="9" type="ORF">sscle_11g080910</name>
</gene>
<dbReference type="CDD" id="cd12148">
    <property type="entry name" value="fungal_TF_MHR"/>
    <property type="match status" value="1"/>
</dbReference>
<dbReference type="AlphaFoldDB" id="A0A1D9QEI1"/>
<evidence type="ECO:0000313" key="10">
    <source>
        <dbReference type="Proteomes" id="UP000177798"/>
    </source>
</evidence>
<dbReference type="GO" id="GO:0006351">
    <property type="term" value="P:DNA-templated transcription"/>
    <property type="evidence" value="ECO:0007669"/>
    <property type="project" value="InterPro"/>
</dbReference>
<dbReference type="InterPro" id="IPR001138">
    <property type="entry name" value="Zn2Cys6_DnaBD"/>
</dbReference>
<organism evidence="9 10">
    <name type="scientific">Sclerotinia sclerotiorum (strain ATCC 18683 / 1980 / Ss-1)</name>
    <name type="common">White mold</name>
    <name type="synonym">Whetzelinia sclerotiorum</name>
    <dbReference type="NCBI Taxonomy" id="665079"/>
    <lineage>
        <taxon>Eukaryota</taxon>
        <taxon>Fungi</taxon>
        <taxon>Dikarya</taxon>
        <taxon>Ascomycota</taxon>
        <taxon>Pezizomycotina</taxon>
        <taxon>Leotiomycetes</taxon>
        <taxon>Helotiales</taxon>
        <taxon>Sclerotiniaceae</taxon>
        <taxon>Sclerotinia</taxon>
    </lineage>
</organism>
<name>A0A1D9QEI1_SCLS1</name>
<protein>
    <recommendedName>
        <fullName evidence="8">Zn(2)-C6 fungal-type domain-containing protein</fullName>
    </recommendedName>
</protein>
<keyword evidence="2" id="KW-0862">Zinc</keyword>
<dbReference type="Proteomes" id="UP000177798">
    <property type="component" value="Chromosome 11"/>
</dbReference>
<feature type="compositionally biased region" description="Polar residues" evidence="7">
    <location>
        <begin position="71"/>
        <end position="80"/>
    </location>
</feature>
<dbReference type="VEuPathDB" id="FungiDB:sscle_11g080910"/>
<evidence type="ECO:0000256" key="1">
    <source>
        <dbReference type="ARBA" id="ARBA00022723"/>
    </source>
</evidence>
<evidence type="ECO:0000256" key="3">
    <source>
        <dbReference type="ARBA" id="ARBA00023015"/>
    </source>
</evidence>
<dbReference type="PANTHER" id="PTHR31944:SF131">
    <property type="entry name" value="HEME-RESPONSIVE ZINC FINGER TRANSCRIPTION FACTOR HAP1"/>
    <property type="match status" value="1"/>
</dbReference>
<keyword evidence="4" id="KW-0238">DNA-binding</keyword>
<feature type="region of interest" description="Disordered" evidence="7">
    <location>
        <begin position="147"/>
        <end position="169"/>
    </location>
</feature>
<keyword evidence="1" id="KW-0479">Metal-binding</keyword>
<dbReference type="Pfam" id="PF00172">
    <property type="entry name" value="Zn_clus"/>
    <property type="match status" value="1"/>
</dbReference>
<dbReference type="CDD" id="cd00067">
    <property type="entry name" value="GAL4"/>
    <property type="match status" value="1"/>
</dbReference>
<evidence type="ECO:0000256" key="5">
    <source>
        <dbReference type="ARBA" id="ARBA00023163"/>
    </source>
</evidence>
<sequence length="783" mass="87652">MTDSEPDHERRRRRPAVSCSFCRRRKIKCNREVPCSNCVRSSIAANCVYDKFPTPSRTQAQAQAQLNELRQAPGQRQNHQLPIGPTSERDASLTPGIPICPVSPSLNDSMPLSLTGLYTTPNTDLTSDVESMKRRIKELEDQLSIATRPSVTSTARPHPALSPASSIISNREKKSSLAGTFHVHKESRPFSVDHPVAVTYGVLHKTRLLGRSHWINAVTGYHDFFEIIEPCIQEGSKAAVGIHKCKTLGKLIKTRRAPSWPSPPTWPDLPSREIADTLVDCYIQTIETIHRVLHIPTFRKSYEAIWSSTGKPDIEFLVQLKLIFAIGAATYDDQFSLRSSAVRWVYEAQTWISEPEFKSRLTIKSLQTEILLLFAREMAAIGGRLIWVSAGSLFRNAVYMGLHKDPASLPKKTIFAAEMRRRIWNTILELMLFSSMDSGGPPLISLTDWDTEPPANFDDDELLIADAIPRPQTEFSHTSLAIILRKTLPLRLAIVKSLNNASTPITLEEAISLDSELKSSYKTMCQDIERFDSTNGLLPSQFGIDILNVIMLRHLSSLHIPFFVSALQGPAYSFSRKVVLETSLKLWYLLYPLMSTSDSQPQKGTAVTDQHYLRRLTICGSGFLRTIAIQSGFIIAMELKTQLQEETSLGPVTLRPDLLHALNNTKIWNMRCIEAGEVNVKGYLFICIGIAYLDAVRQGHCGEKLAALIVSAAEQAVEECVVVLEKMAAQDQNQPDELSKTSLATPPDLMEDWDFMMTNAQYNFGDALGWAFNYDNSQESSLW</sequence>
<feature type="region of interest" description="Disordered" evidence="7">
    <location>
        <begin position="71"/>
        <end position="91"/>
    </location>
</feature>
<dbReference type="OrthoDB" id="4337792at2759"/>
<keyword evidence="3" id="KW-0805">Transcription regulation</keyword>
<dbReference type="InterPro" id="IPR007219">
    <property type="entry name" value="XnlR_reg_dom"/>
</dbReference>
<dbReference type="PANTHER" id="PTHR31944">
    <property type="entry name" value="HEME-RESPONSIVE ZINC FINGER TRANSCRIPTION FACTOR HAP1"/>
    <property type="match status" value="1"/>
</dbReference>
<reference evidence="10" key="1">
    <citation type="journal article" date="2017" name="Genome Biol. Evol.">
        <title>The complete genome sequence of the phytopathogenic fungus Sclerotinia sclerotiorum reveals insights into the genome architecture of broad host range pathogens.</title>
        <authorList>
            <person name="Derbyshire M."/>
            <person name="Denton-Giles M."/>
            <person name="Hegedus D."/>
            <person name="Seifbarghy S."/>
            <person name="Rollins J."/>
            <person name="van Kan J."/>
            <person name="Seidl M.F."/>
            <person name="Faino L."/>
            <person name="Mbengue M."/>
            <person name="Navaud O."/>
            <person name="Raffaele S."/>
            <person name="Hammond-Kosack K."/>
            <person name="Heard S."/>
            <person name="Oliver R."/>
        </authorList>
    </citation>
    <scope>NUCLEOTIDE SEQUENCE [LARGE SCALE GENOMIC DNA]</scope>
    <source>
        <strain evidence="10">ATCC 18683 / 1980 / Ss-1</strain>
    </source>
</reference>
<dbReference type="SMART" id="SM00066">
    <property type="entry name" value="GAL4"/>
    <property type="match status" value="1"/>
</dbReference>
<dbReference type="PROSITE" id="PS50048">
    <property type="entry name" value="ZN2_CY6_FUNGAL_2"/>
    <property type="match status" value="1"/>
</dbReference>
<dbReference type="PROSITE" id="PS00463">
    <property type="entry name" value="ZN2_CY6_FUNGAL_1"/>
    <property type="match status" value="1"/>
</dbReference>
<dbReference type="SMART" id="SM00906">
    <property type="entry name" value="Fungal_trans"/>
    <property type="match status" value="1"/>
</dbReference>
<keyword evidence="6" id="KW-0539">Nucleus</keyword>